<gene>
    <name evidence="14" type="primary">rnhB</name>
    <name evidence="18" type="ORF">EDD62_0489</name>
</gene>
<dbReference type="NCBIfam" id="NF000594">
    <property type="entry name" value="PRK00015.1-1"/>
    <property type="match status" value="1"/>
</dbReference>
<evidence type="ECO:0000256" key="5">
    <source>
        <dbReference type="ARBA" id="ARBA00007383"/>
    </source>
</evidence>
<dbReference type="RefSeq" id="WP_123807392.1">
    <property type="nucleotide sequence ID" value="NZ_RKRK01000002.1"/>
</dbReference>
<protein>
    <recommendedName>
        <fullName evidence="7 14">Ribonuclease HII</fullName>
        <shortName evidence="14">RNase HII</shortName>
        <ecNumber evidence="6 14">3.1.26.4</ecNumber>
    </recommendedName>
</protein>
<dbReference type="Gene3D" id="3.30.420.10">
    <property type="entry name" value="Ribonuclease H-like superfamily/Ribonuclease H"/>
    <property type="match status" value="1"/>
</dbReference>
<dbReference type="AlphaFoldDB" id="A0A3N5BJ37"/>
<dbReference type="OrthoDB" id="9803420at2"/>
<dbReference type="HAMAP" id="MF_00052_B">
    <property type="entry name" value="RNase_HII_B"/>
    <property type="match status" value="1"/>
</dbReference>
<evidence type="ECO:0000256" key="9">
    <source>
        <dbReference type="ARBA" id="ARBA00022722"/>
    </source>
</evidence>
<comment type="caution">
    <text evidence="18">The sequence shown here is derived from an EMBL/GenBank/DDBJ whole genome shotgun (WGS) entry which is preliminary data.</text>
</comment>
<evidence type="ECO:0000256" key="8">
    <source>
        <dbReference type="ARBA" id="ARBA00022490"/>
    </source>
</evidence>
<dbReference type="GO" id="GO:0032299">
    <property type="term" value="C:ribonuclease H2 complex"/>
    <property type="evidence" value="ECO:0007669"/>
    <property type="project" value="TreeGrafter"/>
</dbReference>
<dbReference type="GO" id="GO:0030145">
    <property type="term" value="F:manganese ion binding"/>
    <property type="evidence" value="ECO:0007669"/>
    <property type="project" value="UniProtKB-UniRule"/>
</dbReference>
<dbReference type="InterPro" id="IPR012337">
    <property type="entry name" value="RNaseH-like_sf"/>
</dbReference>
<dbReference type="InterPro" id="IPR024567">
    <property type="entry name" value="RNase_HII/HIII_dom"/>
</dbReference>
<keyword evidence="9 14" id="KW-0540">Nuclease</keyword>
<dbReference type="Pfam" id="PF01351">
    <property type="entry name" value="RNase_HII"/>
    <property type="match status" value="1"/>
</dbReference>
<dbReference type="Proteomes" id="UP000277108">
    <property type="component" value="Unassembled WGS sequence"/>
</dbReference>
<dbReference type="NCBIfam" id="NF000595">
    <property type="entry name" value="PRK00015.1-3"/>
    <property type="match status" value="1"/>
</dbReference>
<dbReference type="PANTHER" id="PTHR10954:SF18">
    <property type="entry name" value="RIBONUCLEASE HII"/>
    <property type="match status" value="1"/>
</dbReference>
<evidence type="ECO:0000256" key="12">
    <source>
        <dbReference type="ARBA" id="ARBA00022801"/>
    </source>
</evidence>
<dbReference type="EMBL" id="RKRK01000002">
    <property type="protein sequence ID" value="RPF57854.1"/>
    <property type="molecule type" value="Genomic_DNA"/>
</dbReference>
<keyword evidence="10 14" id="KW-0479">Metal-binding</keyword>
<keyword evidence="11 14" id="KW-0255">Endonuclease</keyword>
<comment type="function">
    <text evidence="3 14 16">Endonuclease that specifically degrades the RNA of RNA-DNA hybrids.</text>
</comment>
<keyword evidence="19" id="KW-1185">Reference proteome</keyword>
<keyword evidence="12 14" id="KW-0378">Hydrolase</keyword>
<evidence type="ECO:0000313" key="19">
    <source>
        <dbReference type="Proteomes" id="UP000277108"/>
    </source>
</evidence>
<feature type="binding site" evidence="14 15">
    <location>
        <position position="74"/>
    </location>
    <ligand>
        <name>a divalent metal cation</name>
        <dbReference type="ChEBI" id="CHEBI:60240"/>
    </ligand>
</feature>
<dbReference type="InterPro" id="IPR022898">
    <property type="entry name" value="RNase_HII"/>
</dbReference>
<dbReference type="GO" id="GO:0043137">
    <property type="term" value="P:DNA replication, removal of RNA primer"/>
    <property type="evidence" value="ECO:0007669"/>
    <property type="project" value="TreeGrafter"/>
</dbReference>
<evidence type="ECO:0000256" key="16">
    <source>
        <dbReference type="RuleBase" id="RU003515"/>
    </source>
</evidence>
<evidence type="ECO:0000256" key="15">
    <source>
        <dbReference type="PROSITE-ProRule" id="PRU01319"/>
    </source>
</evidence>
<evidence type="ECO:0000256" key="7">
    <source>
        <dbReference type="ARBA" id="ARBA00019179"/>
    </source>
</evidence>
<dbReference type="CDD" id="cd07182">
    <property type="entry name" value="RNase_HII_bacteria_HII_like"/>
    <property type="match status" value="1"/>
</dbReference>
<dbReference type="SUPFAM" id="SSF53098">
    <property type="entry name" value="Ribonuclease H-like"/>
    <property type="match status" value="1"/>
</dbReference>
<dbReference type="PANTHER" id="PTHR10954">
    <property type="entry name" value="RIBONUCLEASE H2 SUBUNIT A"/>
    <property type="match status" value="1"/>
</dbReference>
<comment type="cofactor">
    <cofactor evidence="2">
        <name>Mg(2+)</name>
        <dbReference type="ChEBI" id="CHEBI:18420"/>
    </cofactor>
</comment>
<name>A0A3N5BJ37_9BACL</name>
<comment type="subcellular location">
    <subcellularLocation>
        <location evidence="4 14">Cytoplasm</location>
    </subcellularLocation>
</comment>
<accession>A0A3N5BJ37</accession>
<keyword evidence="8 14" id="KW-0963">Cytoplasm</keyword>
<feature type="binding site" evidence="14 15">
    <location>
        <position position="166"/>
    </location>
    <ligand>
        <name>a divalent metal cation</name>
        <dbReference type="ChEBI" id="CHEBI:60240"/>
    </ligand>
</feature>
<feature type="domain" description="RNase H type-2" evidence="17">
    <location>
        <begin position="68"/>
        <end position="253"/>
    </location>
</feature>
<evidence type="ECO:0000256" key="1">
    <source>
        <dbReference type="ARBA" id="ARBA00000077"/>
    </source>
</evidence>
<dbReference type="InterPro" id="IPR036397">
    <property type="entry name" value="RNaseH_sf"/>
</dbReference>
<evidence type="ECO:0000256" key="3">
    <source>
        <dbReference type="ARBA" id="ARBA00004065"/>
    </source>
</evidence>
<comment type="cofactor">
    <cofactor evidence="14 15">
        <name>Mn(2+)</name>
        <dbReference type="ChEBI" id="CHEBI:29035"/>
    </cofactor>
    <cofactor evidence="14 15">
        <name>Mg(2+)</name>
        <dbReference type="ChEBI" id="CHEBI:18420"/>
    </cofactor>
    <text evidence="14 15">Manganese or magnesium. Binds 1 divalent metal ion per monomer in the absence of substrate. May bind a second metal ion after substrate binding.</text>
</comment>
<organism evidence="18 19">
    <name type="scientific">Abyssicoccus albus</name>
    <dbReference type="NCBI Taxonomy" id="1817405"/>
    <lineage>
        <taxon>Bacteria</taxon>
        <taxon>Bacillati</taxon>
        <taxon>Bacillota</taxon>
        <taxon>Bacilli</taxon>
        <taxon>Bacillales</taxon>
        <taxon>Abyssicoccaceae</taxon>
    </lineage>
</organism>
<feature type="binding site" evidence="14 15">
    <location>
        <position position="75"/>
    </location>
    <ligand>
        <name>a divalent metal cation</name>
        <dbReference type="ChEBI" id="CHEBI:60240"/>
    </ligand>
</feature>
<evidence type="ECO:0000256" key="13">
    <source>
        <dbReference type="ARBA" id="ARBA00023211"/>
    </source>
</evidence>
<evidence type="ECO:0000256" key="14">
    <source>
        <dbReference type="HAMAP-Rule" id="MF_00052"/>
    </source>
</evidence>
<dbReference type="InterPro" id="IPR001352">
    <property type="entry name" value="RNase_HII/HIII"/>
</dbReference>
<evidence type="ECO:0000256" key="4">
    <source>
        <dbReference type="ARBA" id="ARBA00004496"/>
    </source>
</evidence>
<dbReference type="GO" id="GO:0003723">
    <property type="term" value="F:RNA binding"/>
    <property type="evidence" value="ECO:0007669"/>
    <property type="project" value="UniProtKB-UniRule"/>
</dbReference>
<evidence type="ECO:0000256" key="2">
    <source>
        <dbReference type="ARBA" id="ARBA00001946"/>
    </source>
</evidence>
<evidence type="ECO:0000256" key="10">
    <source>
        <dbReference type="ARBA" id="ARBA00022723"/>
    </source>
</evidence>
<evidence type="ECO:0000259" key="17">
    <source>
        <dbReference type="PROSITE" id="PS51975"/>
    </source>
</evidence>
<comment type="catalytic activity">
    <reaction evidence="1 14 15 16">
        <text>Endonucleolytic cleavage to 5'-phosphomonoester.</text>
        <dbReference type="EC" id="3.1.26.4"/>
    </reaction>
</comment>
<evidence type="ECO:0000313" key="18">
    <source>
        <dbReference type="EMBL" id="RPF57854.1"/>
    </source>
</evidence>
<comment type="similarity">
    <text evidence="5 14 16">Belongs to the RNase HII family.</text>
</comment>
<dbReference type="EC" id="3.1.26.4" evidence="6 14"/>
<evidence type="ECO:0000256" key="6">
    <source>
        <dbReference type="ARBA" id="ARBA00012180"/>
    </source>
</evidence>
<proteinExistence type="inferred from homology"/>
<dbReference type="GO" id="GO:0005737">
    <property type="term" value="C:cytoplasm"/>
    <property type="evidence" value="ECO:0007669"/>
    <property type="project" value="UniProtKB-SubCell"/>
</dbReference>
<sequence length="253" mass="28837">MRLADLKEQLSTMSKDEIVNSEFIEDRRVGAQKLIKKRLKQIEQFERLREAFEEKVQFDNHYIKHNNRSIVGIDEVGRGPIAGPVVTCAVVISPHESLIEVRDSKQLSTNKLLELNQLIKEHSTSYAYGVVSNDLIDEMNIYEASRYAMKIALEQIDTTVDIALIDAMTLEHPIEQYSITKGDDKSFVIGCASILAKVHRDELMKEYDEKYPGYGFSQHVGYPTKYHIEQVNALGISPIHRKSFQPIKGLIEG</sequence>
<keyword evidence="13 14" id="KW-0464">Manganese</keyword>
<reference evidence="18 19" key="1">
    <citation type="submission" date="2018-11" db="EMBL/GenBank/DDBJ databases">
        <title>Genomic Encyclopedia of Type Strains, Phase IV (KMG-IV): sequencing the most valuable type-strain genomes for metagenomic binning, comparative biology and taxonomic classification.</title>
        <authorList>
            <person name="Goeker M."/>
        </authorList>
    </citation>
    <scope>NUCLEOTIDE SEQUENCE [LARGE SCALE GENOMIC DNA]</scope>
    <source>
        <strain evidence="18 19">DSM 29158</strain>
    </source>
</reference>
<evidence type="ECO:0000256" key="11">
    <source>
        <dbReference type="ARBA" id="ARBA00022759"/>
    </source>
</evidence>
<dbReference type="GO" id="GO:0006298">
    <property type="term" value="P:mismatch repair"/>
    <property type="evidence" value="ECO:0007669"/>
    <property type="project" value="TreeGrafter"/>
</dbReference>
<dbReference type="GO" id="GO:0004523">
    <property type="term" value="F:RNA-DNA hybrid ribonuclease activity"/>
    <property type="evidence" value="ECO:0007669"/>
    <property type="project" value="UniProtKB-UniRule"/>
</dbReference>
<dbReference type="PROSITE" id="PS51975">
    <property type="entry name" value="RNASE_H_2"/>
    <property type="match status" value="1"/>
</dbReference>